<dbReference type="CDD" id="cd03257">
    <property type="entry name" value="ABC_NikE_OppD_transporters"/>
    <property type="match status" value="2"/>
</dbReference>
<dbReference type="GO" id="GO:0055085">
    <property type="term" value="P:transmembrane transport"/>
    <property type="evidence" value="ECO:0007669"/>
    <property type="project" value="UniProtKB-ARBA"/>
</dbReference>
<feature type="region of interest" description="Disordered" evidence="5">
    <location>
        <begin position="329"/>
        <end position="368"/>
    </location>
</feature>
<proteinExistence type="inferred from homology"/>
<dbReference type="EMBL" id="JZWV01000019">
    <property type="protein sequence ID" value="KJY39513.1"/>
    <property type="molecule type" value="Genomic_DNA"/>
</dbReference>
<dbReference type="RefSeq" id="WP_045945503.1">
    <property type="nucleotide sequence ID" value="NZ_JZWV01000019.1"/>
</dbReference>
<dbReference type="STRING" id="68223.GCA_002028425_05413"/>
<evidence type="ECO:0000256" key="2">
    <source>
        <dbReference type="ARBA" id="ARBA00022448"/>
    </source>
</evidence>
<keyword evidence="3" id="KW-0547">Nucleotide-binding</keyword>
<gene>
    <name evidence="7" type="ORF">VR44_01570</name>
</gene>
<evidence type="ECO:0000313" key="7">
    <source>
        <dbReference type="EMBL" id="KJY39513.1"/>
    </source>
</evidence>
<comment type="caution">
    <text evidence="7">The sequence shown here is derived from an EMBL/GenBank/DDBJ whole genome shotgun (WGS) entry which is preliminary data.</text>
</comment>
<dbReference type="InterPro" id="IPR013563">
    <property type="entry name" value="Oligopep_ABC_C"/>
</dbReference>
<keyword evidence="8" id="KW-1185">Reference proteome</keyword>
<dbReference type="InterPro" id="IPR003439">
    <property type="entry name" value="ABC_transporter-like_ATP-bd"/>
</dbReference>
<dbReference type="Pfam" id="PF08352">
    <property type="entry name" value="oligo_HPY"/>
    <property type="match status" value="2"/>
</dbReference>
<dbReference type="NCBIfam" id="NF007739">
    <property type="entry name" value="PRK10419.1"/>
    <property type="match status" value="2"/>
</dbReference>
<evidence type="ECO:0000259" key="6">
    <source>
        <dbReference type="PROSITE" id="PS50893"/>
    </source>
</evidence>
<evidence type="ECO:0000313" key="8">
    <source>
        <dbReference type="Proteomes" id="UP000033551"/>
    </source>
</evidence>
<dbReference type="PROSITE" id="PS00211">
    <property type="entry name" value="ABC_TRANSPORTER_1"/>
    <property type="match status" value="2"/>
</dbReference>
<dbReference type="GO" id="GO:0015833">
    <property type="term" value="P:peptide transport"/>
    <property type="evidence" value="ECO:0007669"/>
    <property type="project" value="InterPro"/>
</dbReference>
<dbReference type="Pfam" id="PF00005">
    <property type="entry name" value="ABC_tran"/>
    <property type="match status" value="2"/>
</dbReference>
<dbReference type="PATRIC" id="fig|68223.7.peg.4747"/>
<dbReference type="InterPro" id="IPR017871">
    <property type="entry name" value="ABC_transporter-like_CS"/>
</dbReference>
<dbReference type="NCBIfam" id="NF008453">
    <property type="entry name" value="PRK11308.1"/>
    <property type="match status" value="2"/>
</dbReference>
<reference evidence="7 8" key="1">
    <citation type="submission" date="2015-02" db="EMBL/GenBank/DDBJ databases">
        <authorList>
            <person name="Ju K.-S."/>
            <person name="Doroghazi J.R."/>
            <person name="Metcalf W."/>
        </authorList>
    </citation>
    <scope>NUCLEOTIDE SEQUENCE [LARGE SCALE GENOMIC DNA]</scope>
    <source>
        <strain evidence="7 8">NRRL ISP-5550</strain>
    </source>
</reference>
<dbReference type="GO" id="GO:0005524">
    <property type="term" value="F:ATP binding"/>
    <property type="evidence" value="ECO:0007669"/>
    <property type="project" value="UniProtKB-KW"/>
</dbReference>
<dbReference type="OrthoDB" id="4008250at2"/>
<dbReference type="PANTHER" id="PTHR43776:SF7">
    <property type="entry name" value="D,D-DIPEPTIDE TRANSPORT ATP-BINDING PROTEIN DDPF-RELATED"/>
    <property type="match status" value="1"/>
</dbReference>
<dbReference type="Proteomes" id="UP000033551">
    <property type="component" value="Unassembled WGS sequence"/>
</dbReference>
<feature type="compositionally biased region" description="Basic residues" evidence="5">
    <location>
        <begin position="335"/>
        <end position="345"/>
    </location>
</feature>
<dbReference type="SMART" id="SM00382">
    <property type="entry name" value="AAA"/>
    <property type="match status" value="2"/>
</dbReference>
<protein>
    <recommendedName>
        <fullName evidence="6">ABC transporter domain-containing protein</fullName>
    </recommendedName>
</protein>
<evidence type="ECO:0000256" key="4">
    <source>
        <dbReference type="ARBA" id="ARBA00022840"/>
    </source>
</evidence>
<organism evidence="7 8">
    <name type="scientific">Streptomyces katrae</name>
    <dbReference type="NCBI Taxonomy" id="68223"/>
    <lineage>
        <taxon>Bacteria</taxon>
        <taxon>Bacillati</taxon>
        <taxon>Actinomycetota</taxon>
        <taxon>Actinomycetes</taxon>
        <taxon>Kitasatosporales</taxon>
        <taxon>Streptomycetaceae</taxon>
        <taxon>Streptomyces</taxon>
    </lineage>
</organism>
<dbReference type="FunFam" id="3.40.50.300:FF:000016">
    <property type="entry name" value="Oligopeptide ABC transporter ATP-binding component"/>
    <property type="match status" value="2"/>
</dbReference>
<keyword evidence="2" id="KW-0813">Transport</keyword>
<keyword evidence="4" id="KW-0067">ATP-binding</keyword>
<comment type="similarity">
    <text evidence="1">Belongs to the ABC transporter superfamily.</text>
</comment>
<dbReference type="SUPFAM" id="SSF52540">
    <property type="entry name" value="P-loop containing nucleoside triphosphate hydrolases"/>
    <property type="match status" value="2"/>
</dbReference>
<sequence>MTTPAPLLEVRDLGVTFTTPRGSVRAVDSLGFTVEAGRTLGIVGESGSGKSVTSLAVMGLHRAGAEVSGSVRLAGQELTGLPEKELAKVRGRKMAMIFQDPLSSLHPYYTVGEQIAEHFRVHFRAGRAAARRRAVDMLGEVGIPEPARRAGEYPHQFSGGMRQRAMIAMALACEPDLLIADEPTTALDVTVQAQILELIARLQQERGLGVVMITHDLGVVARVAHEVLVMYGGRAAEQAPADALFADPAHPYTRGLLDSLPRLDSADDVPLPSIPGSPPSLLHPAPGCAFAPRCAVAAAAAGGGRRGRGRRRGPLHGRAARAASVRLGGPAGRLPLRRPGARCRRPCPGGVPMTAPATRPNPAAEREGPQAAPLLRVRDLTMTFPGKRSLTGRRSAPVRAVDGVSFDLEAGQTLGLVGESGCGKSTTGRMLVRLLEPTSGRDISRLSQSALRPLRRNIQMVFQDPHSSLNPRQTVARIISDPLLVQGWSAADARRRAAELMELTGLIPEHIDRYPHEFSGGQAQRIGIARSLATSPRLVIADEPVSALDVSVQAQIVNLMERLRAELGLAYVFIAHDLSVVKRVSDRVAVMYLGRIVEIGDKKSLYENPQHPYTRALLSAVPLPDPAAERRRERIVLLGDPPSPAAPPPGCTFHPRCPKAQEICRTERPLLRLAASREVACHFPGD</sequence>
<dbReference type="PROSITE" id="PS50893">
    <property type="entry name" value="ABC_TRANSPORTER_2"/>
    <property type="match status" value="2"/>
</dbReference>
<dbReference type="AlphaFoldDB" id="A0A0F4K0R1"/>
<feature type="domain" description="ABC transporter" evidence="6">
    <location>
        <begin position="10"/>
        <end position="257"/>
    </location>
</feature>
<dbReference type="InterPro" id="IPR050319">
    <property type="entry name" value="ABC_transp_ATP-bind"/>
</dbReference>
<evidence type="ECO:0000256" key="5">
    <source>
        <dbReference type="SAM" id="MobiDB-lite"/>
    </source>
</evidence>
<evidence type="ECO:0000256" key="1">
    <source>
        <dbReference type="ARBA" id="ARBA00005417"/>
    </source>
</evidence>
<dbReference type="GO" id="GO:0016887">
    <property type="term" value="F:ATP hydrolysis activity"/>
    <property type="evidence" value="ECO:0007669"/>
    <property type="project" value="InterPro"/>
</dbReference>
<dbReference type="InterPro" id="IPR003593">
    <property type="entry name" value="AAA+_ATPase"/>
</dbReference>
<evidence type="ECO:0000256" key="3">
    <source>
        <dbReference type="ARBA" id="ARBA00022741"/>
    </source>
</evidence>
<accession>A0A0F4K0R1</accession>
<feature type="domain" description="ABC transporter" evidence="6">
    <location>
        <begin position="375"/>
        <end position="618"/>
    </location>
</feature>
<dbReference type="NCBIfam" id="TIGR01727">
    <property type="entry name" value="oligo_HPY"/>
    <property type="match status" value="2"/>
</dbReference>
<dbReference type="eggNOG" id="COG0444">
    <property type="taxonomic scope" value="Bacteria"/>
</dbReference>
<dbReference type="PANTHER" id="PTHR43776">
    <property type="entry name" value="TRANSPORT ATP-BINDING PROTEIN"/>
    <property type="match status" value="1"/>
</dbReference>
<dbReference type="InterPro" id="IPR027417">
    <property type="entry name" value="P-loop_NTPase"/>
</dbReference>
<name>A0A0F4K0R1_9ACTN</name>
<dbReference type="Gene3D" id="3.40.50.300">
    <property type="entry name" value="P-loop containing nucleotide triphosphate hydrolases"/>
    <property type="match status" value="2"/>
</dbReference>